<dbReference type="RefSeq" id="XP_013409816.1">
    <property type="nucleotide sequence ID" value="XM_013554362.1"/>
</dbReference>
<evidence type="ECO:0000313" key="4">
    <source>
        <dbReference type="RefSeq" id="XP_013409816.1"/>
    </source>
</evidence>
<gene>
    <name evidence="4" type="primary">LOC106173287</name>
</gene>
<dbReference type="STRING" id="7574.A0A1S3JI51"/>
<dbReference type="Gene3D" id="4.10.60.10">
    <property type="entry name" value="Zinc finger, CCHC-type"/>
    <property type="match status" value="1"/>
</dbReference>
<dbReference type="PANTHER" id="PTHR37984">
    <property type="entry name" value="PROTEIN CBG26694"/>
    <property type="match status" value="1"/>
</dbReference>
<dbReference type="OrthoDB" id="422540at2759"/>
<evidence type="ECO:0000313" key="3">
    <source>
        <dbReference type="Proteomes" id="UP000085678"/>
    </source>
</evidence>
<feature type="region of interest" description="Disordered" evidence="2">
    <location>
        <begin position="266"/>
        <end position="291"/>
    </location>
</feature>
<accession>A0A1S3JI51</accession>
<sequence length="609" mass="70027">MAQGEPPIQYIHMAGIVLHVTPFNPPENRLNTGPAWETWLEEFEEEMQLQKVQEADKVTCLRRYGGKEIRNKIKYLPDPPVIEDEESAYQKEVRKLNLHYKPKQNKMHSVYVFNKTTRIPGETIASFTARLREKAEHCDFGENADARILERIIQTMDDKQIVTKAIQRNWNLETLIQEVSQKEDLNKEVDNMRNEFKVAKISDGVSVKPKRRYPQLMKKPINPSSRLQCSRCGGQIHNRDKCPASGKQCFKCSKWNHFQKVCKTQKPSDKPTAYRGRKMVKKTELEDSSESDNGDFIKTVHVHRIKQEHVGETIEVRINDITCECEPDSGAATNVMDEHQFKHLSRRSDTTLKPSKEKLKTIQSELIVLGECPVTIQNSISKFIVIKGHLGCKPLIGRKTLEDLGMMEIREDGSLKEENDLKIKVVKEDKTDVQKILDEYKDVFTGIGHAKDPKSGAPIEVKLEMETDVNPVAQKPRHVAFHLLDPLKEFLEQGEEEGIYEKVPEGEAITWCSPLVVQPKPKYTSVRGKLEPHMIRASIDMRIPNQGMKRSRCVQAPIIEDFTYHLRDCSIYSKLDLRSGYHQLSIDEECCIQCMWLPIGRVLTMATTW</sequence>
<dbReference type="PANTHER" id="PTHR37984:SF5">
    <property type="entry name" value="PROTEIN NYNRIN-LIKE"/>
    <property type="match status" value="1"/>
</dbReference>
<dbReference type="GO" id="GO:0008270">
    <property type="term" value="F:zinc ion binding"/>
    <property type="evidence" value="ECO:0007669"/>
    <property type="project" value="InterPro"/>
</dbReference>
<dbReference type="SUPFAM" id="SSF57756">
    <property type="entry name" value="Retrovirus zinc finger-like domains"/>
    <property type="match status" value="1"/>
</dbReference>
<dbReference type="InterPro" id="IPR036875">
    <property type="entry name" value="Znf_CCHC_sf"/>
</dbReference>
<dbReference type="GeneID" id="106173287"/>
<dbReference type="InParanoid" id="A0A1S3JI51"/>
<dbReference type="InterPro" id="IPR050951">
    <property type="entry name" value="Retrovirus_Pol_polyprotein"/>
</dbReference>
<dbReference type="KEGG" id="lak:106173287"/>
<proteinExistence type="predicted"/>
<dbReference type="Proteomes" id="UP000085678">
    <property type="component" value="Unplaced"/>
</dbReference>
<name>A0A1S3JI51_LINAN</name>
<dbReference type="GO" id="GO:0003676">
    <property type="term" value="F:nucleic acid binding"/>
    <property type="evidence" value="ECO:0007669"/>
    <property type="project" value="InterPro"/>
</dbReference>
<dbReference type="InterPro" id="IPR043502">
    <property type="entry name" value="DNA/RNA_pol_sf"/>
</dbReference>
<organism evidence="3 4">
    <name type="scientific">Lingula anatina</name>
    <name type="common">Brachiopod</name>
    <name type="synonym">Lingula unguis</name>
    <dbReference type="NCBI Taxonomy" id="7574"/>
    <lineage>
        <taxon>Eukaryota</taxon>
        <taxon>Metazoa</taxon>
        <taxon>Spiralia</taxon>
        <taxon>Lophotrochozoa</taxon>
        <taxon>Brachiopoda</taxon>
        <taxon>Linguliformea</taxon>
        <taxon>Lingulata</taxon>
        <taxon>Lingulida</taxon>
        <taxon>Linguloidea</taxon>
        <taxon>Lingulidae</taxon>
        <taxon>Lingula</taxon>
    </lineage>
</organism>
<reference evidence="4" key="1">
    <citation type="submission" date="2025-08" db="UniProtKB">
        <authorList>
            <consortium name="RefSeq"/>
        </authorList>
    </citation>
    <scope>IDENTIFICATION</scope>
    <source>
        <tissue evidence="4">Gonads</tissue>
    </source>
</reference>
<evidence type="ECO:0000256" key="1">
    <source>
        <dbReference type="SAM" id="Coils"/>
    </source>
</evidence>
<dbReference type="Gene3D" id="3.10.10.10">
    <property type="entry name" value="HIV Type 1 Reverse Transcriptase, subunit A, domain 1"/>
    <property type="match status" value="1"/>
</dbReference>
<feature type="coiled-coil region" evidence="1">
    <location>
        <begin position="172"/>
        <end position="202"/>
    </location>
</feature>
<protein>
    <submittedName>
        <fullName evidence="4">Uncharacterized protein LOC106173287</fullName>
    </submittedName>
</protein>
<dbReference type="SUPFAM" id="SSF56672">
    <property type="entry name" value="DNA/RNA polymerases"/>
    <property type="match status" value="1"/>
</dbReference>
<keyword evidence="3" id="KW-1185">Reference proteome</keyword>
<evidence type="ECO:0000256" key="2">
    <source>
        <dbReference type="SAM" id="MobiDB-lite"/>
    </source>
</evidence>
<keyword evidence="1" id="KW-0175">Coiled coil</keyword>
<dbReference type="AlphaFoldDB" id="A0A1S3JI51"/>